<feature type="binding site" evidence="7">
    <location>
        <position position="189"/>
    </location>
    <ligand>
        <name>5-hydroxyisourate</name>
        <dbReference type="ChEBI" id="CHEBI:18072"/>
    </ligand>
</feature>
<proteinExistence type="inferred from homology"/>
<protein>
    <recommendedName>
        <fullName evidence="5 8">Uricase</fullName>
        <ecNumber evidence="5 8">1.7.3.3</ecNumber>
    </recommendedName>
    <alternativeName>
        <fullName evidence="5">Urate oxidase</fullName>
    </alternativeName>
</protein>
<evidence type="ECO:0000256" key="8">
    <source>
        <dbReference type="RuleBase" id="RU004455"/>
    </source>
</evidence>
<feature type="active site" description="Charge relay system" evidence="6">
    <location>
        <position position="31"/>
    </location>
</feature>
<dbReference type="PRINTS" id="PR00093">
    <property type="entry name" value="URICASE"/>
</dbReference>
<feature type="binding site" evidence="7">
    <location>
        <position position="260"/>
    </location>
    <ligand>
        <name>5-hydroxyisourate</name>
        <dbReference type="ChEBI" id="CHEBI:18072"/>
    </ligand>
</feature>
<dbReference type="EC" id="1.7.3.3" evidence="5 8"/>
<evidence type="ECO:0000256" key="6">
    <source>
        <dbReference type="PIRSR" id="PIRSR000241-1"/>
    </source>
</evidence>
<feature type="binding site" evidence="7">
    <location>
        <position position="260"/>
    </location>
    <ligand>
        <name>O2</name>
        <dbReference type="ChEBI" id="CHEBI:15379"/>
    </ligand>
</feature>
<feature type="binding site" evidence="7">
    <location>
        <position position="77"/>
    </location>
    <ligand>
        <name>5-hydroxyisourate</name>
        <dbReference type="ChEBI" id="CHEBI:18072"/>
    </ligand>
</feature>
<dbReference type="InterPro" id="IPR019842">
    <property type="entry name" value="Uricase_CS"/>
</dbReference>
<comment type="pathway">
    <text evidence="1 5">Purine metabolism; urate degradation; (S)-allantoin from urate: step 1/3.</text>
</comment>
<dbReference type="GO" id="GO:0004846">
    <property type="term" value="F:urate oxidase activity"/>
    <property type="evidence" value="ECO:0007669"/>
    <property type="project" value="UniProtKB-EC"/>
</dbReference>
<dbReference type="NCBIfam" id="TIGR03383">
    <property type="entry name" value="urate_oxi"/>
    <property type="match status" value="1"/>
</dbReference>
<feature type="binding site" evidence="7">
    <location>
        <position position="77"/>
    </location>
    <ligand>
        <name>urate</name>
        <dbReference type="ChEBI" id="CHEBI:17775"/>
    </ligand>
</feature>
<sequence>MTTPTIETNTATEHSADTNGRIVLGRNQYGKAECRLVKITRDTARHQIEDLNVTSQLHGDFESAHTEGDNSRVVATDTQKNTVYAFARDGIGSPEQFLLRLGKHFTESFDWVSGGRWEAEQYFWERINDHDHAFSRNKSETRTAVLLIENGVRHIVAGIEDLTVLKSTGSEFHGFPRDRYTTLQETTDRILATDVTARWRYRADASDLDFNAIYTSVRGILLDAFAQTHSLALQQTMFQMGKQALEAHPEIEEIKLSLPNKHHFLVDLEPFGLDNPGEVFFAADRPYGLIEATVERERADGAKSEAAIWANIPGFC</sequence>
<keyword evidence="10" id="KW-1185">Reference proteome</keyword>
<dbReference type="PIRSF" id="PIRSF000241">
    <property type="entry name" value="Urate_oxidase"/>
    <property type="match status" value="1"/>
</dbReference>
<evidence type="ECO:0000256" key="3">
    <source>
        <dbReference type="ARBA" id="ARBA00022631"/>
    </source>
</evidence>
<dbReference type="EMBL" id="FNDT01000030">
    <property type="protein sequence ID" value="SDI88559.1"/>
    <property type="molecule type" value="Genomic_DNA"/>
</dbReference>
<keyword evidence="3 5" id="KW-0659">Purine metabolism</keyword>
<feature type="binding site" evidence="7">
    <location>
        <position position="260"/>
    </location>
    <ligand>
        <name>urate</name>
        <dbReference type="ChEBI" id="CHEBI:17775"/>
    </ligand>
</feature>
<feature type="binding site" evidence="7">
    <location>
        <position position="172"/>
    </location>
    <ligand>
        <name>urate</name>
        <dbReference type="ChEBI" id="CHEBI:17775"/>
    </ligand>
</feature>
<dbReference type="InterPro" id="IPR002042">
    <property type="entry name" value="Uricase"/>
</dbReference>
<feature type="binding site" evidence="7">
    <location>
        <position position="76"/>
    </location>
    <ligand>
        <name>O2</name>
        <dbReference type="ChEBI" id="CHEBI:15379"/>
    </ligand>
</feature>
<feature type="binding site" evidence="7">
    <location>
        <position position="234"/>
    </location>
    <ligand>
        <name>5-hydroxyisourate</name>
        <dbReference type="ChEBI" id="CHEBI:18072"/>
    </ligand>
</feature>
<evidence type="ECO:0000256" key="2">
    <source>
        <dbReference type="ARBA" id="ARBA00009760"/>
    </source>
</evidence>
<comment type="catalytic activity">
    <reaction evidence="5 8">
        <text>urate + O2 + H2O = 5-hydroxyisourate + H2O2</text>
        <dbReference type="Rhea" id="RHEA:21368"/>
        <dbReference type="ChEBI" id="CHEBI:15377"/>
        <dbReference type="ChEBI" id="CHEBI:15379"/>
        <dbReference type="ChEBI" id="CHEBI:16240"/>
        <dbReference type="ChEBI" id="CHEBI:17775"/>
        <dbReference type="ChEBI" id="CHEBI:18072"/>
        <dbReference type="EC" id="1.7.3.3"/>
    </reaction>
</comment>
<keyword evidence="4 5" id="KW-0560">Oxidoreductase</keyword>
<feature type="active site" description="Charge relay system" evidence="6">
    <location>
        <position position="262"/>
    </location>
</feature>
<reference evidence="9 10" key="1">
    <citation type="submission" date="2016-10" db="EMBL/GenBank/DDBJ databases">
        <authorList>
            <person name="de Groot N.N."/>
        </authorList>
    </citation>
    <scope>NUCLEOTIDE SEQUENCE [LARGE SCALE GENOMIC DNA]</scope>
    <source>
        <strain evidence="9 10">NP_1H</strain>
    </source>
</reference>
<dbReference type="Gene3D" id="3.10.270.10">
    <property type="entry name" value="Urate Oxidase"/>
    <property type="match status" value="1"/>
</dbReference>
<feature type="binding site" evidence="7">
    <location>
        <position position="76"/>
    </location>
    <ligand>
        <name>5-hydroxyisourate</name>
        <dbReference type="ChEBI" id="CHEBI:18072"/>
    </ligand>
</feature>
<evidence type="ECO:0000313" key="9">
    <source>
        <dbReference type="EMBL" id="SDI88559.1"/>
    </source>
</evidence>
<comment type="function">
    <text evidence="5 8">Catalyzes the oxidation of uric acid to 5-hydroxyisourate, which is further processed to form (S)-allantoin.</text>
</comment>
<dbReference type="UniPathway" id="UPA00394">
    <property type="reaction ID" value="UER00650"/>
</dbReference>
<evidence type="ECO:0000256" key="1">
    <source>
        <dbReference type="ARBA" id="ARBA00004831"/>
    </source>
</evidence>
<dbReference type="RefSeq" id="WP_090588342.1">
    <property type="nucleotide sequence ID" value="NZ_FNDT01000030.1"/>
</dbReference>
<feature type="binding site" evidence="7">
    <location>
        <position position="76"/>
    </location>
    <ligand>
        <name>urate</name>
        <dbReference type="ChEBI" id="CHEBI:17775"/>
    </ligand>
</feature>
<name>A0A1G8P7U0_9MICC</name>
<feature type="binding site" evidence="7">
    <location>
        <position position="189"/>
    </location>
    <ligand>
        <name>urate</name>
        <dbReference type="ChEBI" id="CHEBI:17775"/>
    </ligand>
</feature>
<feature type="active site" description="Charge relay system" evidence="6">
    <location>
        <position position="76"/>
    </location>
</feature>
<organism evidence="9 10">
    <name type="scientific">Arthrobacter subterraneus</name>
    <dbReference type="NCBI Taxonomy" id="335973"/>
    <lineage>
        <taxon>Bacteria</taxon>
        <taxon>Bacillati</taxon>
        <taxon>Actinomycetota</taxon>
        <taxon>Actinomycetes</taxon>
        <taxon>Micrococcales</taxon>
        <taxon>Micrococcaceae</taxon>
        <taxon>Arthrobacter</taxon>
    </lineage>
</organism>
<dbReference type="SUPFAM" id="SSF55620">
    <property type="entry name" value="Tetrahydrobiopterin biosynthesis enzymes-like"/>
    <property type="match status" value="2"/>
</dbReference>
<evidence type="ECO:0000256" key="4">
    <source>
        <dbReference type="ARBA" id="ARBA00023002"/>
    </source>
</evidence>
<dbReference type="GO" id="GO:0019628">
    <property type="term" value="P:urate catabolic process"/>
    <property type="evidence" value="ECO:0007669"/>
    <property type="project" value="UniProtKB-UniPathway"/>
</dbReference>
<feature type="binding site" evidence="7">
    <location>
        <position position="172"/>
    </location>
    <ligand>
        <name>5-hydroxyisourate</name>
        <dbReference type="ChEBI" id="CHEBI:18072"/>
    </ligand>
</feature>
<dbReference type="OrthoDB" id="9809009at2"/>
<dbReference type="Proteomes" id="UP000199258">
    <property type="component" value="Unassembled WGS sequence"/>
</dbReference>
<dbReference type="PROSITE" id="PS00366">
    <property type="entry name" value="URICASE"/>
    <property type="match status" value="1"/>
</dbReference>
<dbReference type="AlphaFoldDB" id="A0A1G8P7U0"/>
<feature type="binding site" evidence="7">
    <location>
        <position position="234"/>
    </location>
    <ligand>
        <name>urate</name>
        <dbReference type="ChEBI" id="CHEBI:17775"/>
    </ligand>
</feature>
<dbReference type="PANTHER" id="PTHR42874:SF1">
    <property type="entry name" value="URICASE"/>
    <property type="match status" value="1"/>
</dbReference>
<gene>
    <name evidence="9" type="ORF">SAMN04488693_13017</name>
</gene>
<dbReference type="PANTHER" id="PTHR42874">
    <property type="entry name" value="URICASE"/>
    <property type="match status" value="1"/>
</dbReference>
<evidence type="ECO:0000256" key="7">
    <source>
        <dbReference type="PIRSR" id="PIRSR000241-2"/>
    </source>
</evidence>
<accession>A0A1G8P7U0</accession>
<dbReference type="Pfam" id="PF01014">
    <property type="entry name" value="Uricase"/>
    <property type="match status" value="2"/>
</dbReference>
<evidence type="ECO:0000256" key="5">
    <source>
        <dbReference type="PIRNR" id="PIRNR000241"/>
    </source>
</evidence>
<comment type="similarity">
    <text evidence="2 5 8">Belongs to the uricase family.</text>
</comment>
<dbReference type="STRING" id="335973.SAMN04488693_13017"/>
<dbReference type="GO" id="GO:0006144">
    <property type="term" value="P:purine nucleobase metabolic process"/>
    <property type="evidence" value="ECO:0007669"/>
    <property type="project" value="UniProtKB-KW"/>
</dbReference>
<evidence type="ECO:0000313" key="10">
    <source>
        <dbReference type="Proteomes" id="UP000199258"/>
    </source>
</evidence>